<dbReference type="Proteomes" id="UP000556869">
    <property type="component" value="Unassembled WGS sequence"/>
</dbReference>
<keyword evidence="2" id="KW-1185">Reference proteome</keyword>
<reference evidence="1 2" key="1">
    <citation type="submission" date="2020-03" db="EMBL/GenBank/DDBJ databases">
        <title>Genomic Encyclopedia of Type Strains, Phase IV (KMG-IV): sequencing the most valuable type-strain genomes for metagenomic binning, comparative biology and taxonomic classification.</title>
        <authorList>
            <person name="Goeker M."/>
        </authorList>
    </citation>
    <scope>NUCLEOTIDE SEQUENCE [LARGE SCALE GENOMIC DNA]</scope>
    <source>
        <strain evidence="1 2">DSM 18888</strain>
    </source>
</reference>
<dbReference type="RefSeq" id="WP_157097703.1">
    <property type="nucleotide sequence ID" value="NZ_BAAAEQ010000001.1"/>
</dbReference>
<dbReference type="EMBL" id="JAATJD010000001">
    <property type="protein sequence ID" value="NJB73628.1"/>
    <property type="molecule type" value="Genomic_DNA"/>
</dbReference>
<protein>
    <recommendedName>
        <fullName evidence="3">Amino acid ABC transporter substrate-binding protein</fullName>
    </recommendedName>
</protein>
<sequence>MIFTAYLFGSIPAHAQSASTNDPRVVRIPMDTPSEFCRGEITWEAHREYHIDLLRLALRLSGHNATLVPVCMDYPTEDRRIPMLEAADQFDTVFFGTNAEREERLLAVYIPIYLGTTGLRLFMLHKDLKEPFSQIETIDDLRKLSMGQGLGWPDNEILIDNGFDVVSGRYRTLHRMLDARRFDLYPRAYWQIAGEWNWMKWEAPGIEIAKKTALYYPQPIYFFVSPQNPDLRDIIETGLKRAFSNGMMLDLLKTHRDTAPSFSQIDLHNLKVMRIENKHLSDRSRKAMAQYSLFD</sequence>
<gene>
    <name evidence="1" type="ORF">GGR96_000700</name>
</gene>
<proteinExistence type="predicted"/>
<comment type="caution">
    <text evidence="1">The sequence shown here is derived from an EMBL/GenBank/DDBJ whole genome shotgun (WGS) entry which is preliminary data.</text>
</comment>
<evidence type="ECO:0000313" key="1">
    <source>
        <dbReference type="EMBL" id="NJB73628.1"/>
    </source>
</evidence>
<evidence type="ECO:0000313" key="2">
    <source>
        <dbReference type="Proteomes" id="UP000556869"/>
    </source>
</evidence>
<name>A0ABX0WWA9_9PROT</name>
<evidence type="ECO:0008006" key="3">
    <source>
        <dbReference type="Google" id="ProtNLM"/>
    </source>
</evidence>
<dbReference type="SUPFAM" id="SSF53850">
    <property type="entry name" value="Periplasmic binding protein-like II"/>
    <property type="match status" value="1"/>
</dbReference>
<accession>A0ABX0WWA9</accession>
<organism evidence="1 2">
    <name type="scientific">Thalassospira tepidiphila</name>
    <dbReference type="NCBI Taxonomy" id="393657"/>
    <lineage>
        <taxon>Bacteria</taxon>
        <taxon>Pseudomonadati</taxon>
        <taxon>Pseudomonadota</taxon>
        <taxon>Alphaproteobacteria</taxon>
        <taxon>Rhodospirillales</taxon>
        <taxon>Thalassospiraceae</taxon>
        <taxon>Thalassospira</taxon>
    </lineage>
</organism>